<protein>
    <submittedName>
        <fullName evidence="2">PhnA domain-containing protein</fullName>
    </submittedName>
</protein>
<dbReference type="Pfam" id="PF03831">
    <property type="entry name" value="YjdM"/>
    <property type="match status" value="1"/>
</dbReference>
<evidence type="ECO:0000313" key="3">
    <source>
        <dbReference type="Proteomes" id="UP001596297"/>
    </source>
</evidence>
<comment type="caution">
    <text evidence="2">The sequence shown here is derived from an EMBL/GenBank/DDBJ whole genome shotgun (WGS) entry which is preliminary data.</text>
</comment>
<reference evidence="3" key="1">
    <citation type="journal article" date="2019" name="Int. J. Syst. Evol. Microbiol.">
        <title>The Global Catalogue of Microorganisms (GCM) 10K type strain sequencing project: providing services to taxonomists for standard genome sequencing and annotation.</title>
        <authorList>
            <consortium name="The Broad Institute Genomics Platform"/>
            <consortium name="The Broad Institute Genome Sequencing Center for Infectious Disease"/>
            <person name="Wu L."/>
            <person name="Ma J."/>
        </authorList>
    </citation>
    <scope>NUCLEOTIDE SEQUENCE [LARGE SCALE GENOMIC DNA]</scope>
    <source>
        <strain evidence="3">CGMCC 1.15772</strain>
    </source>
</reference>
<dbReference type="InterPro" id="IPR013988">
    <property type="entry name" value="YjdM_C"/>
</dbReference>
<gene>
    <name evidence="2" type="ORF">ACFP81_08640</name>
</gene>
<keyword evidence="3" id="KW-1185">Reference proteome</keyword>
<proteinExistence type="predicted"/>
<dbReference type="RefSeq" id="WP_380083074.1">
    <property type="nucleotide sequence ID" value="NZ_JBHSWD010000001.1"/>
</dbReference>
<accession>A0ABW1YCS1</accession>
<dbReference type="Proteomes" id="UP001596297">
    <property type="component" value="Unassembled WGS sequence"/>
</dbReference>
<dbReference type="SUPFAM" id="SSF82057">
    <property type="entry name" value="Prokaryotic SH3-related domain"/>
    <property type="match status" value="1"/>
</dbReference>
<dbReference type="EMBL" id="JBHSWD010000001">
    <property type="protein sequence ID" value="MFC6592059.1"/>
    <property type="molecule type" value="Genomic_DNA"/>
</dbReference>
<name>A0ABW1YCS1_9DEIO</name>
<sequence>MPKDSNGKELQSGDTVTVIKDLKVGGTSTTLKRGQVFKNIRVDEYAESTVEVKDGRSTLVLKTEFLKKM</sequence>
<evidence type="ECO:0000259" key="1">
    <source>
        <dbReference type="Pfam" id="PF03831"/>
    </source>
</evidence>
<dbReference type="Gene3D" id="2.30.30.40">
    <property type="entry name" value="SH3 Domains"/>
    <property type="match status" value="1"/>
</dbReference>
<feature type="domain" description="Protein YjdM C-terminal" evidence="1">
    <location>
        <begin position="3"/>
        <end position="68"/>
    </location>
</feature>
<organism evidence="2 3">
    <name type="scientific">Deinococcus lacus</name>
    <dbReference type="NCBI Taxonomy" id="392561"/>
    <lineage>
        <taxon>Bacteria</taxon>
        <taxon>Thermotogati</taxon>
        <taxon>Deinococcota</taxon>
        <taxon>Deinococci</taxon>
        <taxon>Deinococcales</taxon>
        <taxon>Deinococcaceae</taxon>
        <taxon>Deinococcus</taxon>
    </lineage>
</organism>
<evidence type="ECO:0000313" key="2">
    <source>
        <dbReference type="EMBL" id="MFC6592059.1"/>
    </source>
</evidence>